<dbReference type="EMBL" id="CM047908">
    <property type="protein sequence ID" value="KAJ0082325.1"/>
    <property type="molecule type" value="Genomic_DNA"/>
</dbReference>
<protein>
    <submittedName>
        <fullName evidence="1">Uncharacterized protein</fullName>
    </submittedName>
</protein>
<organism evidence="1 2">
    <name type="scientific">Pistacia atlantica</name>
    <dbReference type="NCBI Taxonomy" id="434234"/>
    <lineage>
        <taxon>Eukaryota</taxon>
        <taxon>Viridiplantae</taxon>
        <taxon>Streptophyta</taxon>
        <taxon>Embryophyta</taxon>
        <taxon>Tracheophyta</taxon>
        <taxon>Spermatophyta</taxon>
        <taxon>Magnoliopsida</taxon>
        <taxon>eudicotyledons</taxon>
        <taxon>Gunneridae</taxon>
        <taxon>Pentapetalae</taxon>
        <taxon>rosids</taxon>
        <taxon>malvids</taxon>
        <taxon>Sapindales</taxon>
        <taxon>Anacardiaceae</taxon>
        <taxon>Pistacia</taxon>
    </lineage>
</organism>
<reference evidence="2" key="1">
    <citation type="journal article" date="2023" name="G3 (Bethesda)">
        <title>Genome assembly and association tests identify interacting loci associated with vigor, precocity, and sex in interspecific pistachio rootstocks.</title>
        <authorList>
            <person name="Palmer W."/>
            <person name="Jacygrad E."/>
            <person name="Sagayaradj S."/>
            <person name="Cavanaugh K."/>
            <person name="Han R."/>
            <person name="Bertier L."/>
            <person name="Beede B."/>
            <person name="Kafkas S."/>
            <person name="Golino D."/>
            <person name="Preece J."/>
            <person name="Michelmore R."/>
        </authorList>
    </citation>
    <scope>NUCLEOTIDE SEQUENCE [LARGE SCALE GENOMIC DNA]</scope>
</reference>
<keyword evidence="2" id="KW-1185">Reference proteome</keyword>
<name>A0ACC1A498_9ROSI</name>
<proteinExistence type="predicted"/>
<gene>
    <name evidence="1" type="ORF">Patl1_09778</name>
</gene>
<evidence type="ECO:0000313" key="2">
    <source>
        <dbReference type="Proteomes" id="UP001164250"/>
    </source>
</evidence>
<comment type="caution">
    <text evidence="1">The sequence shown here is derived from an EMBL/GenBank/DDBJ whole genome shotgun (WGS) entry which is preliminary data.</text>
</comment>
<accession>A0ACC1A498</accession>
<sequence>MQHDEVIWQVIRHNHCSFMAKIETGKFCRNPYNVTGICNRSSCPLANSRYATIRDHDVTLLDLELPVGAHYLLSVFYLYMKTIERAHQPNQLWERVKLPRNYEKALEIIDKHLMYWPKFLVHKTKQRLTKMTQMRIRMRKLALKTREKIMTTPRKEKKREARRQEKAEKAAVLDKSIEKELLERLKKGVYGDIYNYPADKYNEILDKEQLAASDLEDDEEEAEIEYVEGYDDLEEEEDMEDFGGLAINKFHTDDDDVGVDDDDDEETVAVDRERARRESNMTLRKLGKDEPGAKLKKKARVLVESGVISVLPQPDYFYFEKEAVFDLAVVAGRICLICKYDEGLLDVWMMNEYGVKEYWFNLVFIDRTHFCVESLVQVELNTTDCRTIIEEKQQEDRNVVIDEKQLLKQEENKEQNRKKSCHLSVSLVPSKERRVLSSVDERNTPEMSKIPPDIITDILCKQPVKSVLRFRAISKACCSLIDGQDFVNMHLNHSLQTKSNLSLILKGLHLYTVEFDTLDTPLDLNHPLYIGGGTEVIGSCNGLIVLRNSEQDLALYNPLTRKLRRLPVCEVGLPSDSCSPGYVFYGFGHDPIKDDYKLLRMVQFKENDPDEIVSSSFGYEVKVYSLKTNSWRKISNLPKYLRYLFQFFYHLMFRRGYGVLASGSLHWVAPRRLELVDVPNLIVAFDLVKEEFRELSLPDYGDESDNINKNFQLDVGVLEGSLCVVCYRDQVYADVWMMTEYGVKESWTKLFTVKRPGTMNCLAFLRPLAYSKEGDKVLVEVNGEKLLWYDLEKKRLRSVRINGGPDSFGAEMCVGSLVPLNDGDGKIHGMKQREKEEKKKITNKKSAKVEVFLNWSGMISCQKGLSWFCNHLRIGAPKVKEGQNIIFRGLMISIFSFAKFCIQLFLAAVFPSVLYAYT</sequence>
<evidence type="ECO:0000313" key="1">
    <source>
        <dbReference type="EMBL" id="KAJ0082325.1"/>
    </source>
</evidence>
<dbReference type="Proteomes" id="UP001164250">
    <property type="component" value="Chromosome 12"/>
</dbReference>